<dbReference type="EMBL" id="CP003008">
    <property type="protein sequence ID" value="AEO61827.1"/>
    <property type="molecule type" value="Genomic_DNA"/>
</dbReference>
<dbReference type="GeneID" id="11509467"/>
<gene>
    <name evidence="1" type="ORF">MYCTH_2312429</name>
</gene>
<keyword evidence="2" id="KW-1185">Reference proteome</keyword>
<dbReference type="SUPFAM" id="SSF56112">
    <property type="entry name" value="Protein kinase-like (PK-like)"/>
    <property type="match status" value="1"/>
</dbReference>
<dbReference type="VEuPathDB" id="FungiDB:MYCTH_2312429"/>
<dbReference type="InterPro" id="IPR011009">
    <property type="entry name" value="Kinase-like_dom_sf"/>
</dbReference>
<evidence type="ECO:0008006" key="3">
    <source>
        <dbReference type="Google" id="ProtNLM"/>
    </source>
</evidence>
<dbReference type="RefSeq" id="XP_003667072.1">
    <property type="nucleotide sequence ID" value="XM_003667024.1"/>
</dbReference>
<dbReference type="AlphaFoldDB" id="G2QQG4"/>
<dbReference type="HOGENOM" id="CLU_1705471_0_0_1"/>
<protein>
    <recommendedName>
        <fullName evidence="3">Protein kinase domain-containing protein</fullName>
    </recommendedName>
</protein>
<accession>G2QQG4</accession>
<dbReference type="Gene3D" id="3.30.200.20">
    <property type="entry name" value="Phosphorylase Kinase, domain 1"/>
    <property type="match status" value="1"/>
</dbReference>
<proteinExistence type="predicted"/>
<dbReference type="InParanoid" id="G2QQG4"/>
<reference evidence="1 2" key="1">
    <citation type="journal article" date="2011" name="Nat. Biotechnol.">
        <title>Comparative genomic analysis of the thermophilic biomass-degrading fungi Myceliophthora thermophila and Thielavia terrestris.</title>
        <authorList>
            <person name="Berka R.M."/>
            <person name="Grigoriev I.V."/>
            <person name="Otillar R."/>
            <person name="Salamov A."/>
            <person name="Grimwood J."/>
            <person name="Reid I."/>
            <person name="Ishmael N."/>
            <person name="John T."/>
            <person name="Darmond C."/>
            <person name="Moisan M.-C."/>
            <person name="Henrissat B."/>
            <person name="Coutinho P.M."/>
            <person name="Lombard V."/>
            <person name="Natvig D.O."/>
            <person name="Lindquist E."/>
            <person name="Schmutz J."/>
            <person name="Lucas S."/>
            <person name="Harris P."/>
            <person name="Powlowski J."/>
            <person name="Bellemare A."/>
            <person name="Taylor D."/>
            <person name="Butler G."/>
            <person name="de Vries R.P."/>
            <person name="Allijn I.E."/>
            <person name="van den Brink J."/>
            <person name="Ushinsky S."/>
            <person name="Storms R."/>
            <person name="Powell A.J."/>
            <person name="Paulsen I.T."/>
            <person name="Elbourne L.D.H."/>
            <person name="Baker S.E."/>
            <person name="Magnuson J."/>
            <person name="LaBoissiere S."/>
            <person name="Clutterbuck A.J."/>
            <person name="Martinez D."/>
            <person name="Wogulis M."/>
            <person name="de Leon A.L."/>
            <person name="Rey M.W."/>
            <person name="Tsang A."/>
        </authorList>
    </citation>
    <scope>NUCLEOTIDE SEQUENCE [LARGE SCALE GENOMIC DNA]</scope>
    <source>
        <strain evidence="2">ATCC 42464 / BCRC 31852 / DSM 1799</strain>
    </source>
</reference>
<dbReference type="Proteomes" id="UP000007322">
    <property type="component" value="Chromosome 7"/>
</dbReference>
<evidence type="ECO:0000313" key="2">
    <source>
        <dbReference type="Proteomes" id="UP000007322"/>
    </source>
</evidence>
<dbReference type="OrthoDB" id="4062651at2759"/>
<sequence length="154" mass="17255">MRGSTRTMFRFEHGQILQGRRSSYTIAAALRNRPGGPWLATDVVLPIVSAVNLFLTRSSGPNQETVTVKTAPAKRLDNESRVLRLFQGCDSIRQLVDEVEDPRSLVLEYMDDNVVNLLKTKRLPRVEAKRALKAAVQGLIALHDKNIVHTAAFY</sequence>
<evidence type="ECO:0000313" key="1">
    <source>
        <dbReference type="EMBL" id="AEO61827.1"/>
    </source>
</evidence>
<dbReference type="Gene3D" id="1.10.510.10">
    <property type="entry name" value="Transferase(Phosphotransferase) domain 1"/>
    <property type="match status" value="1"/>
</dbReference>
<organism evidence="1 2">
    <name type="scientific">Thermothelomyces thermophilus (strain ATCC 42464 / BCRC 31852 / DSM 1799)</name>
    <name type="common">Sporotrichum thermophile</name>
    <dbReference type="NCBI Taxonomy" id="573729"/>
    <lineage>
        <taxon>Eukaryota</taxon>
        <taxon>Fungi</taxon>
        <taxon>Dikarya</taxon>
        <taxon>Ascomycota</taxon>
        <taxon>Pezizomycotina</taxon>
        <taxon>Sordariomycetes</taxon>
        <taxon>Sordariomycetidae</taxon>
        <taxon>Sordariales</taxon>
        <taxon>Chaetomiaceae</taxon>
        <taxon>Thermothelomyces</taxon>
    </lineage>
</organism>
<dbReference type="KEGG" id="mtm:MYCTH_2312429"/>
<name>G2QQG4_THET4</name>